<dbReference type="OrthoDB" id="10262656at2759"/>
<evidence type="ECO:0000313" key="10">
    <source>
        <dbReference type="Proteomes" id="UP000070444"/>
    </source>
</evidence>
<feature type="transmembrane region" description="Helical" evidence="7">
    <location>
        <begin position="101"/>
        <end position="119"/>
    </location>
</feature>
<keyword evidence="4 7" id="KW-1133">Transmembrane helix</keyword>
<evidence type="ECO:0000256" key="6">
    <source>
        <dbReference type="SAM" id="MobiDB-lite"/>
    </source>
</evidence>
<feature type="domain" description="Major facilitator superfamily (MFS) profile" evidence="8">
    <location>
        <begin position="29"/>
        <end position="471"/>
    </location>
</feature>
<dbReference type="GO" id="GO:0016020">
    <property type="term" value="C:membrane"/>
    <property type="evidence" value="ECO:0007669"/>
    <property type="project" value="UniProtKB-SubCell"/>
</dbReference>
<dbReference type="InterPro" id="IPR001958">
    <property type="entry name" value="Tet-R_TetA/multi-R_MdtG-like"/>
</dbReference>
<dbReference type="Gene3D" id="1.20.1250.20">
    <property type="entry name" value="MFS general substrate transporter like domains"/>
    <property type="match status" value="1"/>
</dbReference>
<comment type="subcellular location">
    <subcellularLocation>
        <location evidence="1">Membrane</location>
        <topology evidence="1">Multi-pass membrane protein</topology>
    </subcellularLocation>
</comment>
<dbReference type="OMA" id="TFFAGMQ"/>
<evidence type="ECO:0000313" key="9">
    <source>
        <dbReference type="EMBL" id="KXN65546.1"/>
    </source>
</evidence>
<dbReference type="PANTHER" id="PTHR23504:SF15">
    <property type="entry name" value="MAJOR FACILITATOR SUPERFAMILY (MFS) PROFILE DOMAIN-CONTAINING PROTEIN"/>
    <property type="match status" value="1"/>
</dbReference>
<feature type="transmembrane region" description="Helical" evidence="7">
    <location>
        <begin position="272"/>
        <end position="294"/>
    </location>
</feature>
<accession>A0A137NS36</accession>
<keyword evidence="10" id="KW-1185">Reference proteome</keyword>
<evidence type="ECO:0000256" key="1">
    <source>
        <dbReference type="ARBA" id="ARBA00004141"/>
    </source>
</evidence>
<dbReference type="InterPro" id="IPR020846">
    <property type="entry name" value="MFS_dom"/>
</dbReference>
<dbReference type="PANTHER" id="PTHR23504">
    <property type="entry name" value="MAJOR FACILITATOR SUPERFAMILY DOMAIN-CONTAINING PROTEIN 10"/>
    <property type="match status" value="1"/>
</dbReference>
<proteinExistence type="predicted"/>
<dbReference type="AlphaFoldDB" id="A0A137NS36"/>
<feature type="transmembrane region" description="Helical" evidence="7">
    <location>
        <begin position="370"/>
        <end position="399"/>
    </location>
</feature>
<name>A0A137NS36_CONC2</name>
<feature type="transmembrane region" description="Helical" evidence="7">
    <location>
        <begin position="450"/>
        <end position="467"/>
    </location>
</feature>
<dbReference type="GO" id="GO:0022857">
    <property type="term" value="F:transmembrane transporter activity"/>
    <property type="evidence" value="ECO:0007669"/>
    <property type="project" value="InterPro"/>
</dbReference>
<dbReference type="EMBL" id="KQ964859">
    <property type="protein sequence ID" value="KXN65546.1"/>
    <property type="molecule type" value="Genomic_DNA"/>
</dbReference>
<keyword evidence="2" id="KW-0813">Transport</keyword>
<dbReference type="PRINTS" id="PR01035">
    <property type="entry name" value="TCRTETA"/>
</dbReference>
<evidence type="ECO:0000256" key="4">
    <source>
        <dbReference type="ARBA" id="ARBA00022989"/>
    </source>
</evidence>
<evidence type="ECO:0000256" key="7">
    <source>
        <dbReference type="SAM" id="Phobius"/>
    </source>
</evidence>
<keyword evidence="3 7" id="KW-0812">Transmembrane</keyword>
<feature type="transmembrane region" description="Helical" evidence="7">
    <location>
        <begin position="67"/>
        <end position="89"/>
    </location>
</feature>
<organism evidence="9 10">
    <name type="scientific">Conidiobolus coronatus (strain ATCC 28846 / CBS 209.66 / NRRL 28638)</name>
    <name type="common">Delacroixia coronata</name>
    <dbReference type="NCBI Taxonomy" id="796925"/>
    <lineage>
        <taxon>Eukaryota</taxon>
        <taxon>Fungi</taxon>
        <taxon>Fungi incertae sedis</taxon>
        <taxon>Zoopagomycota</taxon>
        <taxon>Entomophthoromycotina</taxon>
        <taxon>Entomophthoromycetes</taxon>
        <taxon>Entomophthorales</taxon>
        <taxon>Ancylistaceae</taxon>
        <taxon>Conidiobolus</taxon>
    </lineage>
</organism>
<feature type="transmembrane region" description="Helical" evidence="7">
    <location>
        <begin position="201"/>
        <end position="223"/>
    </location>
</feature>
<dbReference type="InterPro" id="IPR011701">
    <property type="entry name" value="MFS"/>
</dbReference>
<feature type="transmembrane region" description="Helical" evidence="7">
    <location>
        <begin position="30"/>
        <end position="55"/>
    </location>
</feature>
<dbReference type="Proteomes" id="UP000070444">
    <property type="component" value="Unassembled WGS sequence"/>
</dbReference>
<evidence type="ECO:0000256" key="2">
    <source>
        <dbReference type="ARBA" id="ARBA00022448"/>
    </source>
</evidence>
<evidence type="ECO:0000259" key="8">
    <source>
        <dbReference type="PROSITE" id="PS50850"/>
    </source>
</evidence>
<gene>
    <name evidence="9" type="ORF">CONCODRAFT_12834</name>
</gene>
<feature type="transmembrane region" description="Helical" evidence="7">
    <location>
        <begin position="314"/>
        <end position="333"/>
    </location>
</feature>
<dbReference type="PROSITE" id="PS50850">
    <property type="entry name" value="MFS"/>
    <property type="match status" value="1"/>
</dbReference>
<protein>
    <submittedName>
        <fullName evidence="9">MFS general substrate transporter</fullName>
    </submittedName>
</protein>
<sequence>MSSNKLTPTEATSLIANDPIKPTPLPYPQFYVLLLIRIAEPLASNILFPFIVFMVKDFNITSNETEIGYYVGLIASSFAICQTFTSLPWGNYSDRVGRKTVIIMGLVGSGINLILFGLSKNLWWALITRSLSGALNGNIGVIRTMTGEMSDKSNRALAFSYLPMIAGLGNIFGAIVGGFLSSPAESLPWIFDNKFWRYYPYFLPCLVSGLLNLANALLAYFYLDETLKVNRGSDTETLIESSTSNSSSSTANNLQDSSPTPVDNTISITSKLIIVGGALLTLTGVIFNELIVLWSATEIPLGGLNFGHKDIAKALSLTGGVILIAQLVIYPRLQKALGTLMLYRNIFPIYTLVCILIPMTNLFAKSNAQLLMWSTLLALLFIRAGCHTISITGINILLVESAEGKGNLGTLNGINQTLGGVSRSLGPAFTGIIYSYSLSNGFPFPFDFHLVWYLMALSALACYLNSFKLHV</sequence>
<feature type="transmembrane region" description="Helical" evidence="7">
    <location>
        <begin position="420"/>
        <end position="438"/>
    </location>
</feature>
<dbReference type="SUPFAM" id="SSF103473">
    <property type="entry name" value="MFS general substrate transporter"/>
    <property type="match status" value="1"/>
</dbReference>
<feature type="region of interest" description="Disordered" evidence="6">
    <location>
        <begin position="238"/>
        <end position="261"/>
    </location>
</feature>
<feature type="transmembrane region" description="Helical" evidence="7">
    <location>
        <begin position="345"/>
        <end position="364"/>
    </location>
</feature>
<evidence type="ECO:0000256" key="3">
    <source>
        <dbReference type="ARBA" id="ARBA00022692"/>
    </source>
</evidence>
<feature type="compositionally biased region" description="Low complexity" evidence="6">
    <location>
        <begin position="241"/>
        <end position="253"/>
    </location>
</feature>
<keyword evidence="5 7" id="KW-0472">Membrane</keyword>
<dbReference type="CDD" id="cd17330">
    <property type="entry name" value="MFS_SLC46_TetA_like"/>
    <property type="match status" value="1"/>
</dbReference>
<reference evidence="9 10" key="1">
    <citation type="journal article" date="2015" name="Genome Biol. Evol.">
        <title>Phylogenomic analyses indicate that early fungi evolved digesting cell walls of algal ancestors of land plants.</title>
        <authorList>
            <person name="Chang Y."/>
            <person name="Wang S."/>
            <person name="Sekimoto S."/>
            <person name="Aerts A.L."/>
            <person name="Choi C."/>
            <person name="Clum A."/>
            <person name="LaButti K.M."/>
            <person name="Lindquist E.A."/>
            <person name="Yee Ngan C."/>
            <person name="Ohm R.A."/>
            <person name="Salamov A.A."/>
            <person name="Grigoriev I.V."/>
            <person name="Spatafora J.W."/>
            <person name="Berbee M.L."/>
        </authorList>
    </citation>
    <scope>NUCLEOTIDE SEQUENCE [LARGE SCALE GENOMIC DNA]</scope>
    <source>
        <strain evidence="9 10">NRRL 28638</strain>
    </source>
</reference>
<feature type="transmembrane region" description="Helical" evidence="7">
    <location>
        <begin position="159"/>
        <end position="181"/>
    </location>
</feature>
<evidence type="ECO:0000256" key="5">
    <source>
        <dbReference type="ARBA" id="ARBA00023136"/>
    </source>
</evidence>
<dbReference type="Pfam" id="PF07690">
    <property type="entry name" value="MFS_1"/>
    <property type="match status" value="1"/>
</dbReference>
<dbReference type="InterPro" id="IPR036259">
    <property type="entry name" value="MFS_trans_sf"/>
</dbReference>